<sequence length="575" mass="60987">MNYVSPLGNKLNKNNSHCATEITIMKNITLPHRRGFLLKPLVSALLAISLAGCLSGGGGGSDDAPAQAAVSAVSTTEGDLKGISMNGMRVFRGIPYAQPPVGELRFAPPEPLAQRDETLQLSAEFGSSCVQVDLATSSVAGNEDCLYLNVYTPESGEDLPVMVWIHGGAFVFGNGGGEYDPTRLVAQDVIVVTLNYRLGLLGFLAHPSLASDGGNFGLMDQQQALRWIKANIAAFGGDPDNVTVFGESAGGHSVMSHIVSPRAKAENLFQRAIVQSGSYAPFQSSKAVAQAAGQNVATSLGCGNSQTAENCLRDLPATQFLTVQGSQVIPNSDAATDLLPRTIQTALNDGDFNTDLDIMIGSNQDEGTLFVALDELTEGSSLDALGEAEYRSRVADLFAGSGLDADQIATDYLGYTPVGANQLSLALSAIWTDSNFACNAYAQAGTFSTANMNTYQYWFRDEDAPWTLVPSASFPLGATHASEIPYVLYPESLMRSRYTGTEVDVDRLASQMVGYWSQFAKDGDPNSTDGVDPNWAQASGGIVNTLDTPTTADGSVLNFLGYHRCSYWASPPLDN</sequence>
<dbReference type="InterPro" id="IPR019819">
    <property type="entry name" value="Carboxylesterase_B_CS"/>
</dbReference>
<gene>
    <name evidence="5" type="ORF">EF096_11745</name>
</gene>
<proteinExistence type="inferred from homology"/>
<protein>
    <recommendedName>
        <fullName evidence="3">Carboxylic ester hydrolase</fullName>
        <ecNumber evidence="3">3.1.1.-</ecNumber>
    </recommendedName>
</protein>
<dbReference type="PROSITE" id="PS00122">
    <property type="entry name" value="CARBOXYLESTERASE_B_1"/>
    <property type="match status" value="1"/>
</dbReference>
<reference evidence="5 6" key="1">
    <citation type="submission" date="2018-11" db="EMBL/GenBank/DDBJ databases">
        <authorList>
            <person name="Jang G.I."/>
            <person name="Hwang C.Y."/>
        </authorList>
    </citation>
    <scope>NUCLEOTIDE SEQUENCE [LARGE SCALE GENOMIC DNA]</scope>
    <source>
        <strain evidence="5 6">SSM26</strain>
    </source>
</reference>
<dbReference type="Pfam" id="PF00135">
    <property type="entry name" value="COesterase"/>
    <property type="match status" value="1"/>
</dbReference>
<name>A0ABX9XGM5_9PSED</name>
<dbReference type="EMBL" id="RKKU01000014">
    <property type="protein sequence ID" value="ROZ83725.1"/>
    <property type="molecule type" value="Genomic_DNA"/>
</dbReference>
<evidence type="ECO:0000256" key="1">
    <source>
        <dbReference type="ARBA" id="ARBA00005964"/>
    </source>
</evidence>
<feature type="domain" description="Carboxylesterase type B" evidence="4">
    <location>
        <begin position="72"/>
        <end position="546"/>
    </location>
</feature>
<accession>A0ABX9XGM5</accession>
<comment type="similarity">
    <text evidence="1 3">Belongs to the type-B carboxylesterase/lipase family.</text>
</comment>
<dbReference type="SUPFAM" id="SSF53474">
    <property type="entry name" value="alpha/beta-Hydrolases"/>
    <property type="match status" value="1"/>
</dbReference>
<keyword evidence="6" id="KW-1185">Reference proteome</keyword>
<dbReference type="PROSITE" id="PS00941">
    <property type="entry name" value="CARBOXYLESTERASE_B_2"/>
    <property type="match status" value="1"/>
</dbReference>
<comment type="caution">
    <text evidence="5">The sequence shown here is derived from an EMBL/GenBank/DDBJ whole genome shotgun (WGS) entry which is preliminary data.</text>
</comment>
<evidence type="ECO:0000313" key="6">
    <source>
        <dbReference type="Proteomes" id="UP000275199"/>
    </source>
</evidence>
<dbReference type="EC" id="3.1.1.-" evidence="3"/>
<dbReference type="InterPro" id="IPR050309">
    <property type="entry name" value="Type-B_Carboxylest/Lipase"/>
</dbReference>
<dbReference type="InterPro" id="IPR029058">
    <property type="entry name" value="AB_hydrolase_fold"/>
</dbReference>
<dbReference type="Proteomes" id="UP000275199">
    <property type="component" value="Unassembled WGS sequence"/>
</dbReference>
<dbReference type="InterPro" id="IPR019826">
    <property type="entry name" value="Carboxylesterase_B_AS"/>
</dbReference>
<keyword evidence="2 3" id="KW-0378">Hydrolase</keyword>
<evidence type="ECO:0000313" key="5">
    <source>
        <dbReference type="EMBL" id="ROZ83725.1"/>
    </source>
</evidence>
<evidence type="ECO:0000256" key="2">
    <source>
        <dbReference type="ARBA" id="ARBA00022801"/>
    </source>
</evidence>
<dbReference type="InterPro" id="IPR002018">
    <property type="entry name" value="CarbesteraseB"/>
</dbReference>
<dbReference type="Gene3D" id="3.40.50.1820">
    <property type="entry name" value="alpha/beta hydrolase"/>
    <property type="match status" value="1"/>
</dbReference>
<dbReference type="PANTHER" id="PTHR11559">
    <property type="entry name" value="CARBOXYLESTERASE"/>
    <property type="match status" value="1"/>
</dbReference>
<evidence type="ECO:0000256" key="3">
    <source>
        <dbReference type="RuleBase" id="RU361235"/>
    </source>
</evidence>
<organism evidence="5 6">
    <name type="scientific">Pseudomonas neustonica</name>
    <dbReference type="NCBI Taxonomy" id="2487346"/>
    <lineage>
        <taxon>Bacteria</taxon>
        <taxon>Pseudomonadati</taxon>
        <taxon>Pseudomonadota</taxon>
        <taxon>Gammaproteobacteria</taxon>
        <taxon>Pseudomonadales</taxon>
        <taxon>Pseudomonadaceae</taxon>
        <taxon>Pseudomonas</taxon>
    </lineage>
</organism>
<evidence type="ECO:0000259" key="4">
    <source>
        <dbReference type="Pfam" id="PF00135"/>
    </source>
</evidence>